<dbReference type="EMBL" id="CAXDID020000216">
    <property type="protein sequence ID" value="CAL6057824.1"/>
    <property type="molecule type" value="Genomic_DNA"/>
</dbReference>
<proteinExistence type="predicted"/>
<sequence>MKLQSYRFTIPIPTTSSIEEFERLMEQTYVIPCTHYFKALPVLYAKLTSVFCSQQNAKTNRVRVEQYFQKVNEELVEEAYIINRDNTHGLNTQLSESQFIYKSKINTASQTGLFLNNFGLQIVEQTVHKGLMFKNNKVKLFISRASEEMNEPVAEFYSAHMFQDKMDDEIIVEAEIECENTEQDFKDDLIRTLKVVGLTVRQ</sequence>
<comment type="caution">
    <text evidence="1">The sequence shown here is derived from an EMBL/GenBank/DDBJ whole genome shotgun (WGS) entry which is preliminary data.</text>
</comment>
<protein>
    <submittedName>
        <fullName evidence="1">Hypothetical_protein</fullName>
    </submittedName>
</protein>
<keyword evidence="2" id="KW-1185">Reference proteome</keyword>
<dbReference type="Proteomes" id="UP001642409">
    <property type="component" value="Unassembled WGS sequence"/>
</dbReference>
<reference evidence="1 2" key="1">
    <citation type="submission" date="2024-07" db="EMBL/GenBank/DDBJ databases">
        <authorList>
            <person name="Akdeniz Z."/>
        </authorList>
    </citation>
    <scope>NUCLEOTIDE SEQUENCE [LARGE SCALE GENOMIC DNA]</scope>
</reference>
<organism evidence="1 2">
    <name type="scientific">Hexamita inflata</name>
    <dbReference type="NCBI Taxonomy" id="28002"/>
    <lineage>
        <taxon>Eukaryota</taxon>
        <taxon>Metamonada</taxon>
        <taxon>Diplomonadida</taxon>
        <taxon>Hexamitidae</taxon>
        <taxon>Hexamitinae</taxon>
        <taxon>Hexamita</taxon>
    </lineage>
</organism>
<evidence type="ECO:0000313" key="2">
    <source>
        <dbReference type="Proteomes" id="UP001642409"/>
    </source>
</evidence>
<name>A0ABP1KAV8_9EUKA</name>
<evidence type="ECO:0000313" key="1">
    <source>
        <dbReference type="EMBL" id="CAL6057824.1"/>
    </source>
</evidence>
<gene>
    <name evidence="1" type="ORF">HINF_LOCUS47714</name>
</gene>
<accession>A0ABP1KAV8</accession>